<dbReference type="InterPro" id="IPR041095">
    <property type="entry name" value="EFG_II"/>
</dbReference>
<keyword evidence="1" id="KW-0547">Nucleotide-binding</keyword>
<dbReference type="InterPro" id="IPR053905">
    <property type="entry name" value="EF-G-like_DII"/>
</dbReference>
<dbReference type="Pfam" id="PF03764">
    <property type="entry name" value="EFG_IV"/>
    <property type="match status" value="1"/>
</dbReference>
<keyword evidence="2" id="KW-0342">GTP-binding</keyword>
<dbReference type="NCBIfam" id="NF009381">
    <property type="entry name" value="PRK12740.1-5"/>
    <property type="match status" value="1"/>
</dbReference>
<dbReference type="NCBIfam" id="TIGR00231">
    <property type="entry name" value="small_GTP"/>
    <property type="match status" value="1"/>
</dbReference>
<dbReference type="InterPro" id="IPR035647">
    <property type="entry name" value="EFG_III/V"/>
</dbReference>
<dbReference type="GO" id="GO:0003924">
    <property type="term" value="F:GTPase activity"/>
    <property type="evidence" value="ECO:0007669"/>
    <property type="project" value="InterPro"/>
</dbReference>
<dbReference type="SUPFAM" id="SSF54211">
    <property type="entry name" value="Ribosomal protein S5 domain 2-like"/>
    <property type="match status" value="1"/>
</dbReference>
<organism evidence="4 5">
    <name type="scientific">Fusicatenibacter saccharivorans</name>
    <dbReference type="NCBI Taxonomy" id="1150298"/>
    <lineage>
        <taxon>Bacteria</taxon>
        <taxon>Bacillati</taxon>
        <taxon>Bacillota</taxon>
        <taxon>Clostridia</taxon>
        <taxon>Lachnospirales</taxon>
        <taxon>Lachnospiraceae</taxon>
        <taxon>Fusicatenibacter</taxon>
    </lineage>
</organism>
<evidence type="ECO:0000259" key="3">
    <source>
        <dbReference type="PROSITE" id="PS51722"/>
    </source>
</evidence>
<evidence type="ECO:0000313" key="5">
    <source>
        <dbReference type="Proteomes" id="UP000095706"/>
    </source>
</evidence>
<dbReference type="CDD" id="cd03713">
    <property type="entry name" value="EFG_mtEFG_C"/>
    <property type="match status" value="1"/>
</dbReference>
<dbReference type="RefSeq" id="WP_022461417.1">
    <property type="nucleotide sequence ID" value="NZ_CABJFB010000007.1"/>
</dbReference>
<dbReference type="SMART" id="SM00889">
    <property type="entry name" value="EFG_IV"/>
    <property type="match status" value="1"/>
</dbReference>
<dbReference type="InterPro" id="IPR020568">
    <property type="entry name" value="Ribosomal_Su5_D2-typ_SF"/>
</dbReference>
<dbReference type="SUPFAM" id="SSF50447">
    <property type="entry name" value="Translation proteins"/>
    <property type="match status" value="1"/>
</dbReference>
<dbReference type="InterPro" id="IPR005225">
    <property type="entry name" value="Small_GTP-bd"/>
</dbReference>
<dbReference type="InterPro" id="IPR000795">
    <property type="entry name" value="T_Tr_GTP-bd_dom"/>
</dbReference>
<dbReference type="Pfam" id="PF00009">
    <property type="entry name" value="GTP_EFTU"/>
    <property type="match status" value="1"/>
</dbReference>
<proteinExistence type="predicted"/>
<keyword evidence="4" id="KW-0648">Protein biosynthesis</keyword>
<accession>A0A174H1M2</accession>
<dbReference type="Pfam" id="PF22042">
    <property type="entry name" value="EF-G_D2"/>
    <property type="match status" value="1"/>
</dbReference>
<dbReference type="Proteomes" id="UP000095706">
    <property type="component" value="Unassembled WGS sequence"/>
</dbReference>
<dbReference type="SMART" id="SM00838">
    <property type="entry name" value="EFG_C"/>
    <property type="match status" value="1"/>
</dbReference>
<dbReference type="FunFam" id="3.30.70.240:FF:000001">
    <property type="entry name" value="Elongation factor G"/>
    <property type="match status" value="1"/>
</dbReference>
<dbReference type="GO" id="GO:0005525">
    <property type="term" value="F:GTP binding"/>
    <property type="evidence" value="ECO:0007669"/>
    <property type="project" value="UniProtKB-KW"/>
</dbReference>
<dbReference type="PROSITE" id="PS51722">
    <property type="entry name" value="G_TR_2"/>
    <property type="match status" value="1"/>
</dbReference>
<dbReference type="PANTHER" id="PTHR43261">
    <property type="entry name" value="TRANSLATION ELONGATION FACTOR G-RELATED"/>
    <property type="match status" value="1"/>
</dbReference>
<dbReference type="InterPro" id="IPR005517">
    <property type="entry name" value="Transl_elong_EFG/EF2_IV"/>
</dbReference>
<dbReference type="InterPro" id="IPR035649">
    <property type="entry name" value="EFG_V"/>
</dbReference>
<dbReference type="PRINTS" id="PR00315">
    <property type="entry name" value="ELONGATNFCT"/>
</dbReference>
<dbReference type="InterPro" id="IPR000640">
    <property type="entry name" value="EFG_V-like"/>
</dbReference>
<dbReference type="Gene3D" id="3.30.70.870">
    <property type="entry name" value="Elongation Factor G (Translational Gtpase), domain 3"/>
    <property type="match status" value="1"/>
</dbReference>
<dbReference type="CDD" id="cd01434">
    <property type="entry name" value="EFG_mtEFG1_IV"/>
    <property type="match status" value="1"/>
</dbReference>
<dbReference type="Gene3D" id="3.30.230.10">
    <property type="match status" value="1"/>
</dbReference>
<dbReference type="Gene3D" id="2.40.30.10">
    <property type="entry name" value="Translation factors"/>
    <property type="match status" value="1"/>
</dbReference>
<dbReference type="SUPFAM" id="SSF54980">
    <property type="entry name" value="EF-G C-terminal domain-like"/>
    <property type="match status" value="2"/>
</dbReference>
<reference evidence="4 5" key="1">
    <citation type="submission" date="2015-09" db="EMBL/GenBank/DDBJ databases">
        <authorList>
            <consortium name="Pathogen Informatics"/>
        </authorList>
    </citation>
    <scope>NUCLEOTIDE SEQUENCE [LARGE SCALE GENOMIC DNA]</scope>
    <source>
        <strain evidence="4 5">2789STDY5608849</strain>
    </source>
</reference>
<evidence type="ECO:0000256" key="2">
    <source>
        <dbReference type="ARBA" id="ARBA00023134"/>
    </source>
</evidence>
<dbReference type="SUPFAM" id="SSF52540">
    <property type="entry name" value="P-loop containing nucleoside triphosphate hydrolases"/>
    <property type="match status" value="1"/>
</dbReference>
<dbReference type="CDD" id="cd04170">
    <property type="entry name" value="EF-G_bact"/>
    <property type="match status" value="1"/>
</dbReference>
<dbReference type="Pfam" id="PF14492">
    <property type="entry name" value="EFG_III"/>
    <property type="match status" value="1"/>
</dbReference>
<dbReference type="Pfam" id="PF00679">
    <property type="entry name" value="EFG_C"/>
    <property type="match status" value="1"/>
</dbReference>
<protein>
    <submittedName>
        <fullName evidence="4">Elongation factor G</fullName>
    </submittedName>
</protein>
<dbReference type="Gene3D" id="3.30.70.240">
    <property type="match status" value="1"/>
</dbReference>
<dbReference type="EMBL" id="CYYV01000012">
    <property type="protein sequence ID" value="CUO67138.1"/>
    <property type="molecule type" value="Genomic_DNA"/>
</dbReference>
<dbReference type="PANTHER" id="PTHR43261:SF6">
    <property type="entry name" value="ELONGATION FACTOR G-LIKE PROTEIN"/>
    <property type="match status" value="1"/>
</dbReference>
<dbReference type="AlphaFoldDB" id="A0A174H1M2"/>
<dbReference type="GO" id="GO:0003746">
    <property type="term" value="F:translation elongation factor activity"/>
    <property type="evidence" value="ECO:0007669"/>
    <property type="project" value="UniProtKB-KW"/>
</dbReference>
<dbReference type="GO" id="GO:0032790">
    <property type="term" value="P:ribosome disassembly"/>
    <property type="evidence" value="ECO:0007669"/>
    <property type="project" value="TreeGrafter"/>
</dbReference>
<evidence type="ECO:0000256" key="1">
    <source>
        <dbReference type="ARBA" id="ARBA00022741"/>
    </source>
</evidence>
<name>A0A174H1M2_9FIRM</name>
<dbReference type="FunFam" id="3.30.230.10:FF:000003">
    <property type="entry name" value="Elongation factor G"/>
    <property type="match status" value="1"/>
</dbReference>
<feature type="domain" description="Tr-type G" evidence="3">
    <location>
        <begin position="7"/>
        <end position="279"/>
    </location>
</feature>
<gene>
    <name evidence="4" type="primary">fusA_2</name>
    <name evidence="4" type="ORF">ERS852406_02535</name>
</gene>
<dbReference type="InterPro" id="IPR047872">
    <property type="entry name" value="EFG_IV"/>
</dbReference>
<keyword evidence="4" id="KW-0251">Elongation factor</keyword>
<evidence type="ECO:0000313" key="4">
    <source>
        <dbReference type="EMBL" id="CUO67138.1"/>
    </source>
</evidence>
<sequence>MDVFRTDRIRNVVLLGHSGSGKTSLTEAMAYLSGMTNRLGKVTDGNTVSDFDKEEIKRKCSISTTLVPVVWGKNKINVLDTPGMFDFVGEAQEAASAADAAVIVVSGKAGVQVGTQKAWELCEKYNLPRMIFVTEMDQDDVSYREVVEQLTELYGKRIAPLHMPLRENGKFVGYINIVKNKGRRYIEKDKKEECPIPDYSVEYLEKYRETLMESVAETSEEFMDRYFGGEEFSVAEISAALAMNVGDGTIVPVCMGSPVNLQGVSNLLDDICGYFPDPSTRPCAGINLNTNEIFEANYDFAKPKSATIFKTIVDPFLGKYSMIKVCSGVIKSDDVLYNVDQESEEKLSKLYVLEGSKPIEVPELHAGDIGAIAKLGDARTGDSLATKNNQVRYGKPDVSTPYTAKRYKPKNKADVDKISQAFAKMMQEDLTMKAVNDSANHQTLLYGMGDQHIDIIVSKLLERYKVEVELSRPKVAFRETIRKNSDVEAKYKKQSGGHGQYGHVKMRFSASGDLEKPYVFEQEVVGGAVPKNYFPAVEKGIQEAVQKGPLAAYPVVGVKAVLYDGSYHPVDSSEMAFKTAAIQAFKKGFMEASPVLLEPIVSMKITVDDKYTGDIMGDLNKRRGRVLGMNPDHKGHTIIEADVPELEIYGYGTTLRSMTGGSGDFSYEFARYEQAPSDIQAKEIEARASKVEKAEE</sequence>
<dbReference type="InterPro" id="IPR027417">
    <property type="entry name" value="P-loop_NTPase"/>
</dbReference>
<dbReference type="InterPro" id="IPR009000">
    <property type="entry name" value="Transl_B-barrel_sf"/>
</dbReference>
<dbReference type="GeneID" id="79856909"/>
<dbReference type="Gene3D" id="3.40.50.300">
    <property type="entry name" value="P-loop containing nucleotide triphosphate hydrolases"/>
    <property type="match status" value="1"/>
</dbReference>
<dbReference type="InterPro" id="IPR014721">
    <property type="entry name" value="Ribsml_uS5_D2-typ_fold_subgr"/>
</dbReference>